<dbReference type="OrthoDB" id="3915462at2759"/>
<keyword evidence="3" id="KW-1185">Reference proteome</keyword>
<gene>
    <name evidence="2" type="ORF">DOTSEDRAFT_70738</name>
</gene>
<evidence type="ECO:0000313" key="3">
    <source>
        <dbReference type="Proteomes" id="UP000016933"/>
    </source>
</evidence>
<evidence type="ECO:0000313" key="2">
    <source>
        <dbReference type="EMBL" id="EME46878.1"/>
    </source>
</evidence>
<sequence length="318" mass="34347">MTGRGLAMLHCYLPTCAADQAPSAAMSAISSLRDLQSIQALTHDLYAHCQRPSSVSRPIAKNLRTLRNKLEEADEALHDSTVRPEAVLVLYATGKSREVLEEINGVLEDHDGGVQNPNHLGVEDIICRLDAVTFELSNTLQALSMSTGTLDMLLDTSFRGSAYAASAGSRKSSVASLDRLRNASSRSVTHPSSTARTSVSEWLSLGRYATLPDPPGEHEVQSPPLPTVRAAEACEQPSTRSHGSGTPDPWQSPFASPDPMSTSIDTASSLILRTESSRPYDRCRDRVASKGLQDSCRCCLGGRNSHRVFVPPRHGTDR</sequence>
<dbReference type="HOGENOM" id="CLU_874434_0_0_1"/>
<dbReference type="AlphaFoldDB" id="N1PVA5"/>
<evidence type="ECO:0000256" key="1">
    <source>
        <dbReference type="SAM" id="MobiDB-lite"/>
    </source>
</evidence>
<reference evidence="3" key="1">
    <citation type="journal article" date="2012" name="PLoS Genet.">
        <title>The genomes of the fungal plant pathogens Cladosporium fulvum and Dothistroma septosporum reveal adaptation to different hosts and lifestyles but also signatures of common ancestry.</title>
        <authorList>
            <person name="de Wit P.J.G.M."/>
            <person name="van der Burgt A."/>
            <person name="Oekmen B."/>
            <person name="Stergiopoulos I."/>
            <person name="Abd-Elsalam K.A."/>
            <person name="Aerts A.L."/>
            <person name="Bahkali A.H."/>
            <person name="Beenen H.G."/>
            <person name="Chettri P."/>
            <person name="Cox M.P."/>
            <person name="Datema E."/>
            <person name="de Vries R.P."/>
            <person name="Dhillon B."/>
            <person name="Ganley A.R."/>
            <person name="Griffiths S.A."/>
            <person name="Guo Y."/>
            <person name="Hamelin R.C."/>
            <person name="Henrissat B."/>
            <person name="Kabir M.S."/>
            <person name="Jashni M.K."/>
            <person name="Kema G."/>
            <person name="Klaubauf S."/>
            <person name="Lapidus A."/>
            <person name="Levasseur A."/>
            <person name="Lindquist E."/>
            <person name="Mehrabi R."/>
            <person name="Ohm R.A."/>
            <person name="Owen T.J."/>
            <person name="Salamov A."/>
            <person name="Schwelm A."/>
            <person name="Schijlen E."/>
            <person name="Sun H."/>
            <person name="van den Burg H.A."/>
            <person name="van Ham R.C.H.J."/>
            <person name="Zhang S."/>
            <person name="Goodwin S.B."/>
            <person name="Grigoriev I.V."/>
            <person name="Collemare J."/>
            <person name="Bradshaw R.E."/>
        </authorList>
    </citation>
    <scope>NUCLEOTIDE SEQUENCE [LARGE SCALE GENOMIC DNA]</scope>
    <source>
        <strain evidence="3">NZE10 / CBS 128990</strain>
    </source>
</reference>
<name>N1PVA5_DOTSN</name>
<protein>
    <submittedName>
        <fullName evidence="2">Uncharacterized protein</fullName>
    </submittedName>
</protein>
<reference evidence="2 3" key="2">
    <citation type="journal article" date="2012" name="PLoS Pathog.">
        <title>Diverse lifestyles and strategies of plant pathogenesis encoded in the genomes of eighteen Dothideomycetes fungi.</title>
        <authorList>
            <person name="Ohm R.A."/>
            <person name="Feau N."/>
            <person name="Henrissat B."/>
            <person name="Schoch C.L."/>
            <person name="Horwitz B.A."/>
            <person name="Barry K.W."/>
            <person name="Condon B.J."/>
            <person name="Copeland A.C."/>
            <person name="Dhillon B."/>
            <person name="Glaser F."/>
            <person name="Hesse C.N."/>
            <person name="Kosti I."/>
            <person name="LaButti K."/>
            <person name="Lindquist E.A."/>
            <person name="Lucas S."/>
            <person name="Salamov A.A."/>
            <person name="Bradshaw R.E."/>
            <person name="Ciuffetti L."/>
            <person name="Hamelin R.C."/>
            <person name="Kema G.H.J."/>
            <person name="Lawrence C."/>
            <person name="Scott J.A."/>
            <person name="Spatafora J.W."/>
            <person name="Turgeon B.G."/>
            <person name="de Wit P.J.G.M."/>
            <person name="Zhong S."/>
            <person name="Goodwin S.B."/>
            <person name="Grigoriev I.V."/>
        </authorList>
    </citation>
    <scope>NUCLEOTIDE SEQUENCE [LARGE SCALE GENOMIC DNA]</scope>
    <source>
        <strain evidence="3">NZE10 / CBS 128990</strain>
    </source>
</reference>
<dbReference type="Proteomes" id="UP000016933">
    <property type="component" value="Unassembled WGS sequence"/>
</dbReference>
<feature type="region of interest" description="Disordered" evidence="1">
    <location>
        <begin position="233"/>
        <end position="263"/>
    </location>
</feature>
<accession>N1PVA5</accession>
<dbReference type="EMBL" id="KB446537">
    <property type="protein sequence ID" value="EME46878.1"/>
    <property type="molecule type" value="Genomic_DNA"/>
</dbReference>
<proteinExistence type="predicted"/>
<organism evidence="2 3">
    <name type="scientific">Dothistroma septosporum (strain NZE10 / CBS 128990)</name>
    <name type="common">Red band needle blight fungus</name>
    <name type="synonym">Mycosphaerella pini</name>
    <dbReference type="NCBI Taxonomy" id="675120"/>
    <lineage>
        <taxon>Eukaryota</taxon>
        <taxon>Fungi</taxon>
        <taxon>Dikarya</taxon>
        <taxon>Ascomycota</taxon>
        <taxon>Pezizomycotina</taxon>
        <taxon>Dothideomycetes</taxon>
        <taxon>Dothideomycetidae</taxon>
        <taxon>Mycosphaerellales</taxon>
        <taxon>Mycosphaerellaceae</taxon>
        <taxon>Dothistroma</taxon>
    </lineage>
</organism>